<dbReference type="CDD" id="cd07185">
    <property type="entry name" value="OmpA_C-like"/>
    <property type="match status" value="1"/>
</dbReference>
<dbReference type="SUPFAM" id="SSF53474">
    <property type="entry name" value="alpha/beta-Hydrolases"/>
    <property type="match status" value="1"/>
</dbReference>
<sequence length="485" mass="54718">MKPHRVIVTIHGIRTYGQWQHRLATQLKGKSPAIEIETYGYGYFSVLAFLFPPLRWLATLQFRRELIRILAKYPLAQIDLVAHSFGTHLVGFSIRKLDPIYRKRIHTVLLAGSVLRSDFPWAQLIDSEYVQRVVNDCGVDDKTLILSQFFVLFTGMAGRVGFIGTTNHCLINRYFRGGHSHYFEQHREVQFMEMYWISILSSHNHEILPIDEREALGPTQGLLLAAMQMAEPIKLLFYIGIPSLLVFFFHLQPIADARAKAVYESELREKETKRANAEKAKADALDVARQALAEKAEAEAASYQLIQQIAAQQRKTALKAWNRQARLIAALPADARLAAFSESLPLLDSTIVFDYDHSSLTQNSKEALNQFIAGYNEANIPNGRIILSGHTGKFCHNNKNELLPDSSPISKCANDLSEAYAQKLSERLTGATKAYLVSKGVPPNRIYIKGYGLSEAELPYPTSGYAKSWNLIANQNNQVIIRLMQ</sequence>
<dbReference type="InterPro" id="IPR029058">
    <property type="entry name" value="AB_hydrolase_fold"/>
</dbReference>
<evidence type="ECO:0000256" key="2">
    <source>
        <dbReference type="SAM" id="Coils"/>
    </source>
</evidence>
<dbReference type="InterPro" id="IPR036737">
    <property type="entry name" value="OmpA-like_sf"/>
</dbReference>
<comment type="caution">
    <text evidence="4">The sequence shown here is derived from an EMBL/GenBank/DDBJ whole genome shotgun (WGS) entry which is preliminary data.</text>
</comment>
<proteinExistence type="predicted"/>
<keyword evidence="5" id="KW-1185">Reference proteome</keyword>
<accession>A0ABV8S2H2</accession>
<dbReference type="EMBL" id="JBHSDY010000012">
    <property type="protein sequence ID" value="MFC4299853.1"/>
    <property type="molecule type" value="Genomic_DNA"/>
</dbReference>
<dbReference type="SUPFAM" id="SSF103088">
    <property type="entry name" value="OmpA-like"/>
    <property type="match status" value="1"/>
</dbReference>
<feature type="coiled-coil region" evidence="2">
    <location>
        <begin position="260"/>
        <end position="287"/>
    </location>
</feature>
<reference evidence="5" key="1">
    <citation type="journal article" date="2019" name="Int. J. Syst. Evol. Microbiol.">
        <title>The Global Catalogue of Microorganisms (GCM) 10K type strain sequencing project: providing services to taxonomists for standard genome sequencing and annotation.</title>
        <authorList>
            <consortium name="The Broad Institute Genomics Platform"/>
            <consortium name="The Broad Institute Genome Sequencing Center for Infectious Disease"/>
            <person name="Wu L."/>
            <person name="Ma J."/>
        </authorList>
    </citation>
    <scope>NUCLEOTIDE SEQUENCE [LARGE SCALE GENOMIC DNA]</scope>
    <source>
        <strain evidence="5">CGMCC 1.19029</strain>
    </source>
</reference>
<dbReference type="Proteomes" id="UP001595756">
    <property type="component" value="Unassembled WGS sequence"/>
</dbReference>
<keyword evidence="2" id="KW-0175">Coiled coil</keyword>
<dbReference type="Pfam" id="PF00691">
    <property type="entry name" value="OmpA"/>
    <property type="match status" value="1"/>
</dbReference>
<protein>
    <submittedName>
        <fullName evidence="4">OmpA family protein</fullName>
    </submittedName>
</protein>
<name>A0ABV8S2H2_9BURK</name>
<evidence type="ECO:0000256" key="1">
    <source>
        <dbReference type="PROSITE-ProRule" id="PRU00473"/>
    </source>
</evidence>
<evidence type="ECO:0000313" key="5">
    <source>
        <dbReference type="Proteomes" id="UP001595756"/>
    </source>
</evidence>
<gene>
    <name evidence="4" type="ORF">ACFO0J_17560</name>
</gene>
<organism evidence="4 5">
    <name type="scientific">Castellaniella hirudinis</name>
    <dbReference type="NCBI Taxonomy" id="1144617"/>
    <lineage>
        <taxon>Bacteria</taxon>
        <taxon>Pseudomonadati</taxon>
        <taxon>Pseudomonadota</taxon>
        <taxon>Betaproteobacteria</taxon>
        <taxon>Burkholderiales</taxon>
        <taxon>Alcaligenaceae</taxon>
        <taxon>Castellaniella</taxon>
    </lineage>
</organism>
<evidence type="ECO:0000259" key="3">
    <source>
        <dbReference type="PROSITE" id="PS51123"/>
    </source>
</evidence>
<dbReference type="Gene3D" id="3.30.1330.60">
    <property type="entry name" value="OmpA-like domain"/>
    <property type="match status" value="1"/>
</dbReference>
<feature type="domain" description="OmpA-like" evidence="3">
    <location>
        <begin position="340"/>
        <end position="485"/>
    </location>
</feature>
<dbReference type="PROSITE" id="PS51123">
    <property type="entry name" value="OMPA_2"/>
    <property type="match status" value="1"/>
</dbReference>
<dbReference type="InterPro" id="IPR006665">
    <property type="entry name" value="OmpA-like"/>
</dbReference>
<keyword evidence="1" id="KW-0472">Membrane</keyword>
<evidence type="ECO:0000313" key="4">
    <source>
        <dbReference type="EMBL" id="MFC4299853.1"/>
    </source>
</evidence>
<dbReference type="RefSeq" id="WP_376814391.1">
    <property type="nucleotide sequence ID" value="NZ_JBHSDY010000012.1"/>
</dbReference>